<dbReference type="PANTHER" id="PTHR12941">
    <property type="entry name" value="ER MEMBRANE PROTEIN COMPLEX"/>
    <property type="match status" value="1"/>
</dbReference>
<proteinExistence type="predicted"/>
<dbReference type="OrthoDB" id="194468at2759"/>
<dbReference type="Proteomes" id="UP000318571">
    <property type="component" value="Chromosome 2"/>
</dbReference>
<dbReference type="EMBL" id="VCGU01000005">
    <property type="protein sequence ID" value="TRY74889.1"/>
    <property type="molecule type" value="Genomic_DNA"/>
</dbReference>
<comment type="caution">
    <text evidence="1">The sequence shown here is derived from an EMBL/GenBank/DDBJ whole genome shotgun (WGS) entry which is preliminary data.</text>
</comment>
<accession>A0A553PB64</accession>
<gene>
    <name evidence="1" type="ORF">TCAL_04516</name>
</gene>
<evidence type="ECO:0008006" key="3">
    <source>
        <dbReference type="Google" id="ProtNLM"/>
    </source>
</evidence>
<evidence type="ECO:0000313" key="2">
    <source>
        <dbReference type="Proteomes" id="UP000318571"/>
    </source>
</evidence>
<keyword evidence="2" id="KW-1185">Reference proteome</keyword>
<evidence type="ECO:0000313" key="1">
    <source>
        <dbReference type="EMBL" id="TRY74889.1"/>
    </source>
</evidence>
<dbReference type="InterPro" id="IPR005366">
    <property type="entry name" value="EMC8/9"/>
</dbReference>
<dbReference type="Pfam" id="PF03665">
    <property type="entry name" value="UPF0172"/>
    <property type="match status" value="1"/>
</dbReference>
<dbReference type="PANTHER" id="PTHR12941:SF10">
    <property type="entry name" value="ER MEMBRANE PROTEIN COMPLEX SUBUNIT 8_9 HOMOLOG"/>
    <property type="match status" value="1"/>
</dbReference>
<protein>
    <recommendedName>
        <fullName evidence="3">MPN domain-containing protein</fullName>
    </recommendedName>
</protein>
<dbReference type="OMA" id="LVQVINW"/>
<dbReference type="CDD" id="cd08060">
    <property type="entry name" value="MPN_UPF0172"/>
    <property type="match status" value="1"/>
</dbReference>
<organism evidence="1 2">
    <name type="scientific">Tigriopus californicus</name>
    <name type="common">Marine copepod</name>
    <dbReference type="NCBI Taxonomy" id="6832"/>
    <lineage>
        <taxon>Eukaryota</taxon>
        <taxon>Metazoa</taxon>
        <taxon>Ecdysozoa</taxon>
        <taxon>Arthropoda</taxon>
        <taxon>Crustacea</taxon>
        <taxon>Multicrustacea</taxon>
        <taxon>Hexanauplia</taxon>
        <taxon>Copepoda</taxon>
        <taxon>Harpacticoida</taxon>
        <taxon>Harpacticidae</taxon>
        <taxon>Tigriopus</taxon>
    </lineage>
</organism>
<dbReference type="GO" id="GO:0072546">
    <property type="term" value="C:EMC complex"/>
    <property type="evidence" value="ECO:0007669"/>
    <property type="project" value="InterPro"/>
</dbReference>
<reference evidence="1 2" key="1">
    <citation type="journal article" date="2018" name="Nat. Ecol. Evol.">
        <title>Genomic signatures of mitonuclear coevolution across populations of Tigriopus californicus.</title>
        <authorList>
            <person name="Barreto F.S."/>
            <person name="Watson E.T."/>
            <person name="Lima T.G."/>
            <person name="Willett C.S."/>
            <person name="Edmands S."/>
            <person name="Li W."/>
            <person name="Burton R.S."/>
        </authorList>
    </citation>
    <scope>NUCLEOTIDE SEQUENCE [LARGE SCALE GENOMIC DNA]</scope>
    <source>
        <strain evidence="1 2">San Diego</strain>
    </source>
</reference>
<dbReference type="STRING" id="6832.A0A553PB64"/>
<name>A0A553PB64_TIGCA</name>
<dbReference type="AlphaFoldDB" id="A0A553PB64"/>
<sequence>MSSSETSGEPALSFSCRAYAKMALHAAKYPHCAVNGVLLASKAQIKSLSTSSSSSSPKMLVVDAIPLSHQSRGLSPMLEMGLALTESLAEQEGLGVVGVYHVNELFHDISEDSFMKEVGKKIAENMSFSLVVTVDNQKLSLVMESHALIVRQCSGDKLKDVQDIILEGPTLEVVSTLLQRKNQALLNDFDNHLDDMGCDILNRDLNSVILQCLERLD</sequence>